<dbReference type="Pfam" id="PF00582">
    <property type="entry name" value="Usp"/>
    <property type="match status" value="1"/>
</dbReference>
<proteinExistence type="inferred from homology"/>
<dbReference type="InterPro" id="IPR006016">
    <property type="entry name" value="UspA"/>
</dbReference>
<protein>
    <recommendedName>
        <fullName evidence="2">UspA domain-containing protein</fullName>
    </recommendedName>
</protein>
<dbReference type="KEGG" id="cgy:CGLY_02420"/>
<dbReference type="STRING" id="1404245.CGLY_02420"/>
<dbReference type="HOGENOM" id="CLU_049301_16_4_11"/>
<dbReference type="InterPro" id="IPR006015">
    <property type="entry name" value="Universal_stress_UspA"/>
</dbReference>
<dbReference type="RefSeq" id="WP_038545849.1">
    <property type="nucleotide sequence ID" value="NZ_CP006842.1"/>
</dbReference>
<reference evidence="3 4" key="1">
    <citation type="journal article" date="2015" name="Int. J. Syst. Evol. Microbiol.">
        <title>Revisiting Corynebacterium glyciniphilum (ex Kubota et al., 1972) sp. nov., nom. rev., isolated from putrefied banana.</title>
        <authorList>
            <person name="Al-Dilaimi A."/>
            <person name="Bednarz H."/>
            <person name="Lomker A."/>
            <person name="Niehaus K."/>
            <person name="Kalinowski J."/>
            <person name="Ruckert C."/>
        </authorList>
    </citation>
    <scope>NUCLEOTIDE SEQUENCE [LARGE SCALE GENOMIC DNA]</scope>
    <source>
        <strain evidence="3">AJ 3170</strain>
    </source>
</reference>
<evidence type="ECO:0000256" key="1">
    <source>
        <dbReference type="ARBA" id="ARBA00008791"/>
    </source>
</evidence>
<dbReference type="EMBL" id="CP006842">
    <property type="protein sequence ID" value="AHW62932.1"/>
    <property type="molecule type" value="Genomic_DNA"/>
</dbReference>
<keyword evidence="4" id="KW-1185">Reference proteome</keyword>
<dbReference type="AlphaFoldDB" id="X5DQJ2"/>
<dbReference type="SUPFAM" id="SSF52402">
    <property type="entry name" value="Adenine nucleotide alpha hydrolases-like"/>
    <property type="match status" value="1"/>
</dbReference>
<dbReference type="PANTHER" id="PTHR46268">
    <property type="entry name" value="STRESS RESPONSE PROTEIN NHAX"/>
    <property type="match status" value="1"/>
</dbReference>
<accession>X5DQJ2</accession>
<evidence type="ECO:0000313" key="4">
    <source>
        <dbReference type="Proteomes" id="UP000023703"/>
    </source>
</evidence>
<evidence type="ECO:0000259" key="2">
    <source>
        <dbReference type="Pfam" id="PF00582"/>
    </source>
</evidence>
<comment type="similarity">
    <text evidence="1">Belongs to the universal stress protein A family.</text>
</comment>
<dbReference type="eggNOG" id="COG0589">
    <property type="taxonomic scope" value="Bacteria"/>
</dbReference>
<dbReference type="CDD" id="cd00293">
    <property type="entry name" value="USP-like"/>
    <property type="match status" value="1"/>
</dbReference>
<dbReference type="InterPro" id="IPR014729">
    <property type="entry name" value="Rossmann-like_a/b/a_fold"/>
</dbReference>
<dbReference type="Gene3D" id="3.40.50.620">
    <property type="entry name" value="HUPs"/>
    <property type="match status" value="1"/>
</dbReference>
<dbReference type="Proteomes" id="UP000023703">
    <property type="component" value="Chromosome"/>
</dbReference>
<sequence length="160" mass="16497">MAKTIVAGVDSSQTALSAAMKAAELAEGLGGEVHLCTAYSTTSADALDSIRTRNTGVASTAAYRTLTDGLAKASQQVAESVAAVLRESYPSLAVEATSGEGPPADVLLRTARKVDADLIVVGNKHVQGFKRILGSVARKVASEATCDLYIANTTQNATQR</sequence>
<dbReference type="OrthoDB" id="3427787at2"/>
<name>X5DQJ2_9CORY</name>
<feature type="domain" description="UspA" evidence="2">
    <location>
        <begin position="1"/>
        <end position="150"/>
    </location>
</feature>
<gene>
    <name evidence="3" type="ORF">CGLY_02420</name>
</gene>
<organism evidence="3 4">
    <name type="scientific">Corynebacterium glyciniphilum AJ 3170</name>
    <dbReference type="NCBI Taxonomy" id="1404245"/>
    <lineage>
        <taxon>Bacteria</taxon>
        <taxon>Bacillati</taxon>
        <taxon>Actinomycetota</taxon>
        <taxon>Actinomycetes</taxon>
        <taxon>Mycobacteriales</taxon>
        <taxon>Corynebacteriaceae</taxon>
        <taxon>Corynebacterium</taxon>
    </lineage>
</organism>
<dbReference type="PANTHER" id="PTHR46268:SF6">
    <property type="entry name" value="UNIVERSAL STRESS PROTEIN UP12"/>
    <property type="match status" value="1"/>
</dbReference>
<evidence type="ECO:0000313" key="3">
    <source>
        <dbReference type="EMBL" id="AHW62932.1"/>
    </source>
</evidence>
<dbReference type="PRINTS" id="PR01438">
    <property type="entry name" value="UNVRSLSTRESS"/>
</dbReference>